<evidence type="ECO:0000313" key="2">
    <source>
        <dbReference type="EMBL" id="MBA9075635.1"/>
    </source>
</evidence>
<comment type="caution">
    <text evidence="2">The sequence shown here is derived from an EMBL/GenBank/DDBJ whole genome shotgun (WGS) entry which is preliminary data.</text>
</comment>
<protein>
    <submittedName>
        <fullName evidence="2">Uncharacterized protein</fullName>
    </submittedName>
</protein>
<sequence length="119" mass="13724">MKGFIWQLYLARVSRLVPMGVWSLQTPVSPIPILWFPASLETRRTVSHETEVSRQRNLKVTKPRRSTESRKSSSKRSCATHLLNHFFPVFNLFSENKAKNRKAVNAESLPRLGRLSYIG</sequence>
<proteinExistence type="predicted"/>
<feature type="region of interest" description="Disordered" evidence="1">
    <location>
        <begin position="46"/>
        <end position="77"/>
    </location>
</feature>
<evidence type="ECO:0000313" key="3">
    <source>
        <dbReference type="Proteomes" id="UP000563094"/>
    </source>
</evidence>
<dbReference type="RefSeq" id="WP_182511311.1">
    <property type="nucleotide sequence ID" value="NZ_JACJIQ010000001.1"/>
</dbReference>
<evidence type="ECO:0000256" key="1">
    <source>
        <dbReference type="SAM" id="MobiDB-lite"/>
    </source>
</evidence>
<dbReference type="Proteomes" id="UP000563094">
    <property type="component" value="Unassembled WGS sequence"/>
</dbReference>
<accession>A0A839GJ52</accession>
<dbReference type="EMBL" id="JACJIQ010000001">
    <property type="protein sequence ID" value="MBA9075635.1"/>
    <property type="molecule type" value="Genomic_DNA"/>
</dbReference>
<organism evidence="2 3">
    <name type="scientific">Rufibacter quisquiliarum</name>
    <dbReference type="NCBI Taxonomy" id="1549639"/>
    <lineage>
        <taxon>Bacteria</taxon>
        <taxon>Pseudomonadati</taxon>
        <taxon>Bacteroidota</taxon>
        <taxon>Cytophagia</taxon>
        <taxon>Cytophagales</taxon>
        <taxon>Hymenobacteraceae</taxon>
        <taxon>Rufibacter</taxon>
    </lineage>
</organism>
<name>A0A839GJ52_9BACT</name>
<reference evidence="2 3" key="1">
    <citation type="submission" date="2020-08" db="EMBL/GenBank/DDBJ databases">
        <title>Genomic Encyclopedia of Type Strains, Phase IV (KMG-IV): sequencing the most valuable type-strain genomes for metagenomic binning, comparative biology and taxonomic classification.</title>
        <authorList>
            <person name="Goeker M."/>
        </authorList>
    </citation>
    <scope>NUCLEOTIDE SEQUENCE [LARGE SCALE GENOMIC DNA]</scope>
    <source>
        <strain evidence="2 3">DSM 29854</strain>
    </source>
</reference>
<dbReference type="AlphaFoldDB" id="A0A839GJ52"/>
<keyword evidence="3" id="KW-1185">Reference proteome</keyword>
<gene>
    <name evidence="2" type="ORF">FHS90_000332</name>
</gene>